<dbReference type="CDD" id="cd03454">
    <property type="entry name" value="YdeM"/>
    <property type="match status" value="1"/>
</dbReference>
<organism evidence="2 3">
    <name type="scientific">Phreatobacter stygius</name>
    <dbReference type="NCBI Taxonomy" id="1940610"/>
    <lineage>
        <taxon>Bacteria</taxon>
        <taxon>Pseudomonadati</taxon>
        <taxon>Pseudomonadota</taxon>
        <taxon>Alphaproteobacteria</taxon>
        <taxon>Hyphomicrobiales</taxon>
        <taxon>Phreatobacteraceae</taxon>
        <taxon>Phreatobacter</taxon>
    </lineage>
</organism>
<dbReference type="PANTHER" id="PTHR43664:SF1">
    <property type="entry name" value="BETA-METHYLMALYL-COA DEHYDRATASE"/>
    <property type="match status" value="1"/>
</dbReference>
<dbReference type="InterPro" id="IPR029069">
    <property type="entry name" value="HotDog_dom_sf"/>
</dbReference>
<protein>
    <submittedName>
        <fullName evidence="2">MaoC family dehydratase</fullName>
    </submittedName>
</protein>
<name>A0A4D7B9P1_9HYPH</name>
<gene>
    <name evidence="2" type="ORF">E8M01_23155</name>
</gene>
<keyword evidence="3" id="KW-1185">Reference proteome</keyword>
<dbReference type="AlphaFoldDB" id="A0A4D7B9P1"/>
<accession>A0A4D7B9P1</accession>
<dbReference type="RefSeq" id="WP_136962326.1">
    <property type="nucleotide sequence ID" value="NZ_CP039690.1"/>
</dbReference>
<dbReference type="InterPro" id="IPR052342">
    <property type="entry name" value="MCH/BMMD"/>
</dbReference>
<reference evidence="2 3" key="1">
    <citation type="submission" date="2019-04" db="EMBL/GenBank/DDBJ databases">
        <title>Phreatobacter aquaticus sp. nov.</title>
        <authorList>
            <person name="Choi A."/>
        </authorList>
    </citation>
    <scope>NUCLEOTIDE SEQUENCE [LARGE SCALE GENOMIC DNA]</scope>
    <source>
        <strain evidence="2 3">KCTC 52518</strain>
    </source>
</reference>
<dbReference type="OrthoDB" id="9797938at2"/>
<dbReference type="KEGG" id="pstg:E8M01_23155"/>
<dbReference type="Proteomes" id="UP000298781">
    <property type="component" value="Chromosome"/>
</dbReference>
<proteinExistence type="predicted"/>
<evidence type="ECO:0000313" key="3">
    <source>
        <dbReference type="Proteomes" id="UP000298781"/>
    </source>
</evidence>
<sequence>MTALYLDDLHVGQTFTSGSLAVDEAAIKAFAGQFDPQPFHLDDDAAKATLFGGLAASGWHTAALTMRLLVGGGAPIAGGVIGGGGEIAWPRPTRPGDVLTVVSEVLEVTPSRSKPDRGMVTLRSETRNQRGEPVQIITMKLVVPKKPVG</sequence>
<dbReference type="EMBL" id="CP039690">
    <property type="protein sequence ID" value="QCI66888.1"/>
    <property type="molecule type" value="Genomic_DNA"/>
</dbReference>
<evidence type="ECO:0000259" key="1">
    <source>
        <dbReference type="Pfam" id="PF01575"/>
    </source>
</evidence>
<dbReference type="InterPro" id="IPR002539">
    <property type="entry name" value="MaoC-like_dom"/>
</dbReference>
<dbReference type="SUPFAM" id="SSF54637">
    <property type="entry name" value="Thioesterase/thiol ester dehydrase-isomerase"/>
    <property type="match status" value="1"/>
</dbReference>
<dbReference type="Pfam" id="PF01575">
    <property type="entry name" value="MaoC_dehydratas"/>
    <property type="match status" value="1"/>
</dbReference>
<evidence type="ECO:0000313" key="2">
    <source>
        <dbReference type="EMBL" id="QCI66888.1"/>
    </source>
</evidence>
<dbReference type="PANTHER" id="PTHR43664">
    <property type="entry name" value="MONOAMINE OXIDASE-RELATED"/>
    <property type="match status" value="1"/>
</dbReference>
<dbReference type="Gene3D" id="3.10.129.10">
    <property type="entry name" value="Hotdog Thioesterase"/>
    <property type="match status" value="1"/>
</dbReference>
<feature type="domain" description="MaoC-like" evidence="1">
    <location>
        <begin position="16"/>
        <end position="117"/>
    </location>
</feature>